<dbReference type="InterPro" id="IPR011035">
    <property type="entry name" value="Ribosomal_bL25/Gln-tRNA_synth"/>
</dbReference>
<evidence type="ECO:0008006" key="13">
    <source>
        <dbReference type="Google" id="ProtNLM"/>
    </source>
</evidence>
<dbReference type="PANTHER" id="PTHR43097">
    <property type="entry name" value="GLUTAMINE-TRNA LIGASE"/>
    <property type="match status" value="1"/>
</dbReference>
<dbReference type="InterPro" id="IPR020058">
    <property type="entry name" value="Glu/Gln-tRNA-synth_Ib_cat-dom"/>
</dbReference>
<protein>
    <recommendedName>
        <fullName evidence="13">Glutamyl/glutaminyl-tRNA synthetase class Ib anti-codon binding domain-containing protein</fullName>
    </recommendedName>
</protein>
<evidence type="ECO:0000256" key="7">
    <source>
        <dbReference type="RuleBase" id="RU363037"/>
    </source>
</evidence>
<dbReference type="InterPro" id="IPR050132">
    <property type="entry name" value="Gln/Glu-tRNA_Ligase"/>
</dbReference>
<keyword evidence="1" id="KW-0963">Cytoplasm</keyword>
<evidence type="ECO:0000313" key="11">
    <source>
        <dbReference type="EMBL" id="PNS14690.1"/>
    </source>
</evidence>
<dbReference type="InParanoid" id="A0A2K1QIG5"/>
<evidence type="ECO:0000256" key="1">
    <source>
        <dbReference type="ARBA" id="ARBA00022490"/>
    </source>
</evidence>
<dbReference type="InterPro" id="IPR020056">
    <property type="entry name" value="Rbsml_bL25/Gln-tRNA_synth_N"/>
</dbReference>
<keyword evidence="5 7" id="KW-0648">Protein biosynthesis</keyword>
<comment type="similarity">
    <text evidence="7">Belongs to the class-I aminoacyl-tRNA synthetase family.</text>
</comment>
<evidence type="ECO:0000256" key="5">
    <source>
        <dbReference type="ARBA" id="ARBA00022917"/>
    </source>
</evidence>
<feature type="domain" description="Glutamyl/glutaminyl-tRNA synthetase class Ib anti-codon binding" evidence="9">
    <location>
        <begin position="179"/>
        <end position="271"/>
    </location>
</feature>
<organism evidence="11 12">
    <name type="scientific">Sphaceloma murrayae</name>
    <dbReference type="NCBI Taxonomy" id="2082308"/>
    <lineage>
        <taxon>Eukaryota</taxon>
        <taxon>Fungi</taxon>
        <taxon>Dikarya</taxon>
        <taxon>Ascomycota</taxon>
        <taxon>Pezizomycotina</taxon>
        <taxon>Dothideomycetes</taxon>
        <taxon>Dothideomycetidae</taxon>
        <taxon>Myriangiales</taxon>
        <taxon>Elsinoaceae</taxon>
        <taxon>Sphaceloma</taxon>
    </lineage>
</organism>
<comment type="caution">
    <text evidence="11">The sequence shown here is derived from an EMBL/GenBank/DDBJ whole genome shotgun (WGS) entry which is preliminary data.</text>
</comment>
<dbReference type="InterPro" id="IPR020061">
    <property type="entry name" value="Glu_tRNA_lig_a-bdl"/>
</dbReference>
<dbReference type="GO" id="GO:0005829">
    <property type="term" value="C:cytosol"/>
    <property type="evidence" value="ECO:0007669"/>
    <property type="project" value="TreeGrafter"/>
</dbReference>
<dbReference type="GO" id="GO:0005524">
    <property type="term" value="F:ATP binding"/>
    <property type="evidence" value="ECO:0007669"/>
    <property type="project" value="UniProtKB-KW"/>
</dbReference>
<evidence type="ECO:0000256" key="3">
    <source>
        <dbReference type="ARBA" id="ARBA00022741"/>
    </source>
</evidence>
<accession>A0A2K1QIG5</accession>
<dbReference type="Pfam" id="PF00749">
    <property type="entry name" value="tRNA-synt_1c"/>
    <property type="match status" value="1"/>
</dbReference>
<dbReference type="OrthoDB" id="10250478at2759"/>
<dbReference type="SUPFAM" id="SSF50715">
    <property type="entry name" value="Ribosomal protein L25-like"/>
    <property type="match status" value="1"/>
</dbReference>
<gene>
    <name evidence="11" type="ORF">CAC42_1712</name>
</gene>
<evidence type="ECO:0000256" key="6">
    <source>
        <dbReference type="ARBA" id="ARBA00023146"/>
    </source>
</evidence>
<dbReference type="AlphaFoldDB" id="A0A2K1QIG5"/>
<dbReference type="InterPro" id="IPR049437">
    <property type="entry name" value="tRNA-synt_1c_C2"/>
</dbReference>
<keyword evidence="6 7" id="KW-0030">Aminoacyl-tRNA synthetase</keyword>
<dbReference type="GO" id="GO:0006424">
    <property type="term" value="P:glutamyl-tRNA aminoacylation"/>
    <property type="evidence" value="ECO:0007669"/>
    <property type="project" value="TreeGrafter"/>
</dbReference>
<dbReference type="Pfam" id="PF20974">
    <property type="entry name" value="tRNA-synt_1c_C2"/>
    <property type="match status" value="1"/>
</dbReference>
<reference evidence="11 12" key="1">
    <citation type="submission" date="2017-06" db="EMBL/GenBank/DDBJ databases">
        <title>Draft genome sequence of a variant of Elsinoe murrayae.</title>
        <authorList>
            <person name="Cheng Q."/>
        </authorList>
    </citation>
    <scope>NUCLEOTIDE SEQUENCE [LARGE SCALE GENOMIC DNA]</scope>
    <source>
        <strain evidence="11 12">CQ-2017a</strain>
    </source>
</reference>
<dbReference type="EMBL" id="NKHZ01000082">
    <property type="protein sequence ID" value="PNS14690.1"/>
    <property type="molecule type" value="Genomic_DNA"/>
</dbReference>
<dbReference type="Proteomes" id="UP000243797">
    <property type="component" value="Unassembled WGS sequence"/>
</dbReference>
<dbReference type="FunFam" id="1.10.1160.10:FF:000001">
    <property type="entry name" value="Glutamine--tRNA ligase"/>
    <property type="match status" value="1"/>
</dbReference>
<evidence type="ECO:0000259" key="8">
    <source>
        <dbReference type="Pfam" id="PF00749"/>
    </source>
</evidence>
<name>A0A2K1QIG5_9PEZI</name>
<dbReference type="STRING" id="2082308.A0A2K1QIG5"/>
<keyword evidence="12" id="KW-1185">Reference proteome</keyword>
<evidence type="ECO:0000259" key="10">
    <source>
        <dbReference type="Pfam" id="PF20974"/>
    </source>
</evidence>
<dbReference type="PANTHER" id="PTHR43097:SF5">
    <property type="entry name" value="GLUTAMATE--TRNA LIGASE"/>
    <property type="match status" value="1"/>
</dbReference>
<dbReference type="Pfam" id="PF03950">
    <property type="entry name" value="tRNA-synt_1c_C"/>
    <property type="match status" value="1"/>
</dbReference>
<dbReference type="InterPro" id="IPR020059">
    <property type="entry name" value="Glu/Gln-tRNA-synth_Ib_codon-bd"/>
</dbReference>
<proteinExistence type="inferred from homology"/>
<dbReference type="Gene3D" id="3.90.800.10">
    <property type="entry name" value="Glutamyl-tRNA Synthetase, Domain 3"/>
    <property type="match status" value="1"/>
</dbReference>
<dbReference type="Gene3D" id="1.10.1160.10">
    <property type="entry name" value="Glutamyl-trna Synthetase, Domain 2"/>
    <property type="match status" value="1"/>
</dbReference>
<dbReference type="Gene3D" id="2.40.240.10">
    <property type="entry name" value="Ribosomal Protein L25, Chain P"/>
    <property type="match status" value="1"/>
</dbReference>
<keyword evidence="3 7" id="KW-0547">Nucleotide-binding</keyword>
<evidence type="ECO:0000256" key="2">
    <source>
        <dbReference type="ARBA" id="ARBA00022598"/>
    </source>
</evidence>
<feature type="domain" description="Glutamyl/glutaminyl-tRNA synthetase class Ib catalytic" evidence="8">
    <location>
        <begin position="1"/>
        <end position="176"/>
    </location>
</feature>
<keyword evidence="2 7" id="KW-0436">Ligase</keyword>
<dbReference type="GO" id="GO:0017102">
    <property type="term" value="C:methionyl glutamyl tRNA synthetase complex"/>
    <property type="evidence" value="ECO:0007669"/>
    <property type="project" value="TreeGrafter"/>
</dbReference>
<evidence type="ECO:0000256" key="4">
    <source>
        <dbReference type="ARBA" id="ARBA00022840"/>
    </source>
</evidence>
<evidence type="ECO:0000313" key="12">
    <source>
        <dbReference type="Proteomes" id="UP000243797"/>
    </source>
</evidence>
<dbReference type="Gene3D" id="3.40.50.620">
    <property type="entry name" value="HUPs"/>
    <property type="match status" value="1"/>
</dbReference>
<dbReference type="SUPFAM" id="SSF52374">
    <property type="entry name" value="Nucleotidylyl transferase"/>
    <property type="match status" value="1"/>
</dbReference>
<dbReference type="InterPro" id="IPR014729">
    <property type="entry name" value="Rossmann-like_a/b/a_fold"/>
</dbReference>
<sequence>MKSGSAEGKRWCIRAKISHDDVNKALRDPVIYRCNLTDHHRTGSRWKVYPTYDFCVPFVDALEGITLALRTTEYNDRNAQYAWIQNAMGARKVPVWEFSRLSFIRTVLSKHKLAQIVGSGIVTGWDDPRMPTIRGILRRGMTVDALREFIRDQGPSRNVVSMDWTIIWAINKKHIDPVAPRFTAVRQASIVSARITGASGIVTEDRPRHVKNPAVGLKKVTYSSDIWLDQDDAKTFVVAEEITLMGWGNAIIRRIHLDEGDSNVKEVELDLHLAGDFKLTKKKVTWLSKDQALSPVRLHDFGYLIKKDKLEKDDDILENLNQHSETVEDAWADSNVAGLRRGEIIQFERYGYYRIDQVAIGGEPAHCFKIPTGKD</sequence>
<feature type="domain" description="tRNA synthetases class I (E and Q) anti-codon binding" evidence="10">
    <location>
        <begin position="283"/>
        <end position="356"/>
    </location>
</feature>
<dbReference type="GO" id="GO:0004818">
    <property type="term" value="F:glutamate-tRNA ligase activity"/>
    <property type="evidence" value="ECO:0007669"/>
    <property type="project" value="TreeGrafter"/>
</dbReference>
<evidence type="ECO:0000259" key="9">
    <source>
        <dbReference type="Pfam" id="PF03950"/>
    </source>
</evidence>
<keyword evidence="4 7" id="KW-0067">ATP-binding</keyword>